<dbReference type="OrthoDB" id="5848404at2"/>
<organism evidence="2 3">
    <name type="scientific">Teredinibacter turnerae (strain ATCC 39867 / T7901)</name>
    <dbReference type="NCBI Taxonomy" id="377629"/>
    <lineage>
        <taxon>Bacteria</taxon>
        <taxon>Pseudomonadati</taxon>
        <taxon>Pseudomonadota</taxon>
        <taxon>Gammaproteobacteria</taxon>
        <taxon>Cellvibrionales</taxon>
        <taxon>Cellvibrionaceae</taxon>
        <taxon>Teredinibacter</taxon>
    </lineage>
</organism>
<dbReference type="STRING" id="377629.TERTU_2590"/>
<sequence length="324" mass="36098">MSVFSKIRAVFNDRKGALLEVNSPQSLPPADIQQAFYGYLFPRSTEMPLSVPQKLVIEHLKNSLPKREFRDKVVPRLPAVIPRLLRSLRNPKSSAKEYVEIINKDPAMSAAVLKLANSVYFNPIGKRIHDIDRAVVKLGINGIRLVLSAAVMQPIIQRDAAYSMQTGQRLWFHAMECAVTCASTAQERGLEPFKAYLVGLVHDIGKITLFSELSKQFKLNSENVIPESNAFVPIMQLLAPATSYWIARDWELPAELCKAIAEQVSVSPGDKISPYGAILFEANLACEAYVAIRPKDAVLAQTLLAELHIPTNMFTELDELSREV</sequence>
<proteinExistence type="predicted"/>
<dbReference type="Gene3D" id="1.10.3210.10">
    <property type="entry name" value="Hypothetical protein af1432"/>
    <property type="match status" value="1"/>
</dbReference>
<dbReference type="EMBL" id="CP001614">
    <property type="protein sequence ID" value="ACR11145.1"/>
    <property type="molecule type" value="Genomic_DNA"/>
</dbReference>
<dbReference type="InterPro" id="IPR052340">
    <property type="entry name" value="RNase_Y/CdgJ"/>
</dbReference>
<gene>
    <name evidence="2" type="ordered locus">TERTU_2590</name>
</gene>
<evidence type="ECO:0000259" key="1">
    <source>
        <dbReference type="PROSITE" id="PS51833"/>
    </source>
</evidence>
<protein>
    <submittedName>
        <fullName evidence="2">Transcriptional regulator, Fis family</fullName>
    </submittedName>
</protein>
<dbReference type="HOGENOM" id="CLU_060732_0_0_6"/>
<dbReference type="PANTHER" id="PTHR33525">
    <property type="match status" value="1"/>
</dbReference>
<dbReference type="AlphaFoldDB" id="C5BLS2"/>
<dbReference type="InterPro" id="IPR013976">
    <property type="entry name" value="HDOD"/>
</dbReference>
<accession>C5BLS2</accession>
<dbReference type="KEGG" id="ttu:TERTU_2590"/>
<dbReference type="Pfam" id="PF08668">
    <property type="entry name" value="HDOD"/>
    <property type="match status" value="1"/>
</dbReference>
<dbReference type="Proteomes" id="UP000009080">
    <property type="component" value="Chromosome"/>
</dbReference>
<dbReference type="SUPFAM" id="SSF109604">
    <property type="entry name" value="HD-domain/PDEase-like"/>
    <property type="match status" value="1"/>
</dbReference>
<name>C5BLS2_TERTT</name>
<reference evidence="2 3" key="1">
    <citation type="journal article" date="2009" name="PLoS ONE">
        <title>The complete genome of Teredinibacter turnerae T7901: an intracellular endosymbiont of marine wood-boring bivalves (shipworms).</title>
        <authorList>
            <person name="Yang J.C."/>
            <person name="Madupu R."/>
            <person name="Durkin A.S."/>
            <person name="Ekborg N.A."/>
            <person name="Pedamallu C.S."/>
            <person name="Hostetler J.B."/>
            <person name="Radune D."/>
            <person name="Toms B.S."/>
            <person name="Henrissat B."/>
            <person name="Coutinho P.M."/>
            <person name="Schwarz S."/>
            <person name="Field L."/>
            <person name="Trindade-Silva A.E."/>
            <person name="Soares C.A.G."/>
            <person name="Elshahawi S."/>
            <person name="Hanora A."/>
            <person name="Schmidt E.W."/>
            <person name="Haygood M.G."/>
            <person name="Posfai J."/>
            <person name="Benner J."/>
            <person name="Madinger C."/>
            <person name="Nove J."/>
            <person name="Anton B."/>
            <person name="Chaudhary K."/>
            <person name="Foster J."/>
            <person name="Holman A."/>
            <person name="Kumar S."/>
            <person name="Lessard P.A."/>
            <person name="Luyten Y.A."/>
            <person name="Slatko B."/>
            <person name="Wood N."/>
            <person name="Wu B."/>
            <person name="Teplitski M."/>
            <person name="Mougous J.D."/>
            <person name="Ward N."/>
            <person name="Eisen J.A."/>
            <person name="Badger J.H."/>
            <person name="Distel D.L."/>
        </authorList>
    </citation>
    <scope>NUCLEOTIDE SEQUENCE [LARGE SCALE GENOMIC DNA]</scope>
    <source>
        <strain evidence="3">ATCC 39867 / T7901</strain>
    </source>
</reference>
<keyword evidence="3" id="KW-1185">Reference proteome</keyword>
<dbReference type="eggNOG" id="COG1639">
    <property type="taxonomic scope" value="Bacteria"/>
</dbReference>
<dbReference type="RefSeq" id="WP_015817257.1">
    <property type="nucleotide sequence ID" value="NC_012997.1"/>
</dbReference>
<dbReference type="PANTHER" id="PTHR33525:SF3">
    <property type="entry name" value="RIBONUCLEASE Y"/>
    <property type="match status" value="1"/>
</dbReference>
<feature type="domain" description="HDOD" evidence="1">
    <location>
        <begin position="74"/>
        <end position="266"/>
    </location>
</feature>
<dbReference type="PROSITE" id="PS51833">
    <property type="entry name" value="HDOD"/>
    <property type="match status" value="1"/>
</dbReference>
<evidence type="ECO:0000313" key="3">
    <source>
        <dbReference type="Proteomes" id="UP000009080"/>
    </source>
</evidence>
<evidence type="ECO:0000313" key="2">
    <source>
        <dbReference type="EMBL" id="ACR11145.1"/>
    </source>
</evidence>